<dbReference type="InterPro" id="IPR006448">
    <property type="entry name" value="Phage_term_ssu_P27"/>
</dbReference>
<feature type="non-terminal residue" evidence="2">
    <location>
        <position position="1"/>
    </location>
</feature>
<dbReference type="AlphaFoldDB" id="A0A0F8Z5Q9"/>
<comment type="caution">
    <text evidence="2">The sequence shown here is derived from an EMBL/GenBank/DDBJ whole genome shotgun (WGS) entry which is preliminary data.</text>
</comment>
<evidence type="ECO:0000256" key="1">
    <source>
        <dbReference type="SAM" id="MobiDB-lite"/>
    </source>
</evidence>
<reference evidence="2" key="1">
    <citation type="journal article" date="2015" name="Nature">
        <title>Complex archaea that bridge the gap between prokaryotes and eukaryotes.</title>
        <authorList>
            <person name="Spang A."/>
            <person name="Saw J.H."/>
            <person name="Jorgensen S.L."/>
            <person name="Zaremba-Niedzwiedzka K."/>
            <person name="Martijn J."/>
            <person name="Lind A.E."/>
            <person name="van Eijk R."/>
            <person name="Schleper C."/>
            <person name="Guy L."/>
            <person name="Ettema T.J."/>
        </authorList>
    </citation>
    <scope>NUCLEOTIDE SEQUENCE</scope>
</reference>
<feature type="compositionally biased region" description="Basic and acidic residues" evidence="1">
    <location>
        <begin position="15"/>
        <end position="33"/>
    </location>
</feature>
<dbReference type="EMBL" id="LAZR01065508">
    <property type="protein sequence ID" value="KKK55401.1"/>
    <property type="molecule type" value="Genomic_DNA"/>
</dbReference>
<evidence type="ECO:0000313" key="2">
    <source>
        <dbReference type="EMBL" id="KKK55401.1"/>
    </source>
</evidence>
<gene>
    <name evidence="2" type="ORF">LCGC14_3074900</name>
</gene>
<evidence type="ECO:0008006" key="3">
    <source>
        <dbReference type="Google" id="ProtNLM"/>
    </source>
</evidence>
<dbReference type="NCBIfam" id="TIGR01558">
    <property type="entry name" value="sm_term_P27"/>
    <property type="match status" value="1"/>
</dbReference>
<sequence length="157" mass="17903">PKKTPTLILRNRGSWRAEGRPDQEPLPEYEPKPPARLGRNGKREWRRMVRILSKRGMLAEDDRTMLLGYCMLFEQWLRADDEIKASGGSALKINSRGVMASHPAAIERRKAWAQLQRVCSEFGMSPSARTGLAQIKEGKSDTGKDRFFNQKFTSNRA</sequence>
<protein>
    <recommendedName>
        <fullName evidence="3">Phage terminase small subunit P27 family</fullName>
    </recommendedName>
</protein>
<organism evidence="2">
    <name type="scientific">marine sediment metagenome</name>
    <dbReference type="NCBI Taxonomy" id="412755"/>
    <lineage>
        <taxon>unclassified sequences</taxon>
        <taxon>metagenomes</taxon>
        <taxon>ecological metagenomes</taxon>
    </lineage>
</organism>
<proteinExistence type="predicted"/>
<name>A0A0F8Z5Q9_9ZZZZ</name>
<dbReference type="Pfam" id="PF05119">
    <property type="entry name" value="Terminase_4"/>
    <property type="match status" value="1"/>
</dbReference>
<feature type="region of interest" description="Disordered" evidence="1">
    <location>
        <begin position="1"/>
        <end position="41"/>
    </location>
</feature>
<accession>A0A0F8Z5Q9</accession>